<dbReference type="Proteomes" id="UP000663864">
    <property type="component" value="Unassembled WGS sequence"/>
</dbReference>
<dbReference type="Pfam" id="PF22807">
    <property type="entry name" value="TrAA12"/>
    <property type="match status" value="2"/>
</dbReference>
<dbReference type="Gene3D" id="2.120.10.30">
    <property type="entry name" value="TolB, C-terminal domain"/>
    <property type="match status" value="1"/>
</dbReference>
<evidence type="ECO:0000313" key="4">
    <source>
        <dbReference type="EMBL" id="CAF0910121.1"/>
    </source>
</evidence>
<dbReference type="InterPro" id="IPR011042">
    <property type="entry name" value="6-blade_b-propeller_TolB-like"/>
</dbReference>
<keyword evidence="1" id="KW-1133">Transmembrane helix</keyword>
<dbReference type="AlphaFoldDB" id="A0A814AAZ1"/>
<keyword evidence="1" id="KW-0812">Transmembrane</keyword>
<dbReference type="PANTHER" id="PTHR19328">
    <property type="entry name" value="HEDGEHOG-INTERACTING PROTEIN"/>
    <property type="match status" value="1"/>
</dbReference>
<dbReference type="Proteomes" id="UP000663836">
    <property type="component" value="Unassembled WGS sequence"/>
</dbReference>
<evidence type="ECO:0000256" key="1">
    <source>
        <dbReference type="SAM" id="Phobius"/>
    </source>
</evidence>
<feature type="transmembrane region" description="Helical" evidence="1">
    <location>
        <begin position="433"/>
        <end position="455"/>
    </location>
</feature>
<dbReference type="InterPro" id="IPR011041">
    <property type="entry name" value="Quinoprot_gluc/sorb_DH_b-prop"/>
</dbReference>
<keyword evidence="1" id="KW-0472">Membrane</keyword>
<protein>
    <recommendedName>
        <fullName evidence="3">Pyrroloquinoline quinone-dependent pyranose dehydrogenase beta-propeller domain-containing protein</fullName>
    </recommendedName>
</protein>
<proteinExistence type="predicted"/>
<evidence type="ECO:0000259" key="3">
    <source>
        <dbReference type="Pfam" id="PF22807"/>
    </source>
</evidence>
<evidence type="ECO:0000256" key="2">
    <source>
        <dbReference type="SAM" id="SignalP"/>
    </source>
</evidence>
<organism evidence="4 6">
    <name type="scientific">Rotaria sordida</name>
    <dbReference type="NCBI Taxonomy" id="392033"/>
    <lineage>
        <taxon>Eukaryota</taxon>
        <taxon>Metazoa</taxon>
        <taxon>Spiralia</taxon>
        <taxon>Gnathifera</taxon>
        <taxon>Rotifera</taxon>
        <taxon>Eurotatoria</taxon>
        <taxon>Bdelloidea</taxon>
        <taxon>Philodinida</taxon>
        <taxon>Philodinidae</taxon>
        <taxon>Rotaria</taxon>
    </lineage>
</organism>
<dbReference type="EMBL" id="CAJNOT010000245">
    <property type="protein sequence ID" value="CAF0910121.1"/>
    <property type="molecule type" value="Genomic_DNA"/>
</dbReference>
<feature type="chain" id="PRO_5035599433" description="Pyrroloquinoline quinone-dependent pyranose dehydrogenase beta-propeller domain-containing protein" evidence="2">
    <location>
        <begin position="24"/>
        <end position="456"/>
    </location>
</feature>
<accession>A0A814AAZ1</accession>
<feature type="domain" description="Pyrroloquinoline quinone-dependent pyranose dehydrogenase beta-propeller" evidence="3">
    <location>
        <begin position="302"/>
        <end position="412"/>
    </location>
</feature>
<comment type="caution">
    <text evidence="4">The sequence shown here is derived from an EMBL/GenBank/DDBJ whole genome shotgun (WGS) entry which is preliminary data.</text>
</comment>
<dbReference type="InterPro" id="IPR054539">
    <property type="entry name" value="Beta-prop_PDH"/>
</dbReference>
<dbReference type="EMBL" id="CAJOBD010002078">
    <property type="protein sequence ID" value="CAF3853879.1"/>
    <property type="molecule type" value="Genomic_DNA"/>
</dbReference>
<reference evidence="4" key="1">
    <citation type="submission" date="2021-02" db="EMBL/GenBank/DDBJ databases">
        <authorList>
            <person name="Nowell W R."/>
        </authorList>
    </citation>
    <scope>NUCLEOTIDE SEQUENCE</scope>
</reference>
<sequence>MFSSFVLLVFSFLIWIVIYQAHGRNITFVPQPIHLTVDDLPPPYATPPASKEARIISVPEDPLLYVPEGFTVKVYMTGLLSPRYLIYTPTNDILVSEPDVNRISCLVDNDRDGYPDERITFADASNGLNYPYSMAFNNGYFYVGNRNATRRYLWTSGNRNITGTGEIVMTYSPNGHITRTVVISPSGDRIFVGIGSATNVNADPLPRASVQQVNLDGSNQKTFAYGLRNPVGLAFHPITNQLYVACQERDETGDDLVPDFFTRIDENDFYGWPFAYMSSNLTDPRRCFPNGTSERPDLVSITKTPNVLLEAHSAVLGMQFYTNNQFPTRYHNGVFAAFRGSWNRNNGTGYKIIFIPFNSSTNEPMGYYEDFVYGFLTYPPGPDTFGRPVGLLVLKDGSLLFTEDGNNRTYQVQYRQNPVTTTIGNSGVNAKTAIVTFFSSLFLSFWYLDFFVAIFS</sequence>
<dbReference type="SUPFAM" id="SSF50952">
    <property type="entry name" value="Soluble quinoprotein glucose dehydrogenase"/>
    <property type="match status" value="1"/>
</dbReference>
<name>A0A814AAZ1_9BILA</name>
<keyword evidence="2" id="KW-0732">Signal</keyword>
<feature type="signal peptide" evidence="2">
    <location>
        <begin position="1"/>
        <end position="23"/>
    </location>
</feature>
<evidence type="ECO:0000313" key="5">
    <source>
        <dbReference type="EMBL" id="CAF3853879.1"/>
    </source>
</evidence>
<dbReference type="PANTHER" id="PTHR19328:SF55">
    <property type="entry name" value="BLR6566 PROTEIN"/>
    <property type="match status" value="1"/>
</dbReference>
<evidence type="ECO:0000313" key="6">
    <source>
        <dbReference type="Proteomes" id="UP000663864"/>
    </source>
</evidence>
<feature type="domain" description="Pyrroloquinoline quinone-dependent pyranose dehydrogenase beta-propeller" evidence="3">
    <location>
        <begin position="66"/>
        <end position="250"/>
    </location>
</feature>
<gene>
    <name evidence="5" type="ORF">JBS370_LOCUS18400</name>
    <name evidence="4" type="ORF">ZHD862_LOCUS7845</name>
</gene>